<reference evidence="2 3" key="1">
    <citation type="submission" date="2018-09" db="EMBL/GenBank/DDBJ databases">
        <title>Paenibacillus aracenensis nov. sp. isolated from a cave in southern Spain.</title>
        <authorList>
            <person name="Jurado V."/>
            <person name="Gutierrez-Patricio S."/>
            <person name="Gonzalez-Pimentel J.L."/>
            <person name="Miller A.Z."/>
            <person name="Laiz L."/>
            <person name="Saiz-Jimenez C."/>
        </authorList>
    </citation>
    <scope>NUCLEOTIDE SEQUENCE [LARGE SCALE GENOMIC DNA]</scope>
    <source>
        <strain evidence="2 3">DSM 22867</strain>
    </source>
</reference>
<accession>A0A3A1UYW2</accession>
<dbReference type="RefSeq" id="WP_119599384.1">
    <property type="nucleotide sequence ID" value="NZ_QXQA01000004.1"/>
</dbReference>
<organism evidence="2 3">
    <name type="scientific">Paenibacillus nanensis</name>
    <dbReference type="NCBI Taxonomy" id="393251"/>
    <lineage>
        <taxon>Bacteria</taxon>
        <taxon>Bacillati</taxon>
        <taxon>Bacillota</taxon>
        <taxon>Bacilli</taxon>
        <taxon>Bacillales</taxon>
        <taxon>Paenibacillaceae</taxon>
        <taxon>Paenibacillus</taxon>
    </lineage>
</organism>
<dbReference type="EMBL" id="QXQA01000004">
    <property type="protein sequence ID" value="RIX53678.1"/>
    <property type="molecule type" value="Genomic_DNA"/>
</dbReference>
<gene>
    <name evidence="2" type="ORF">D3P08_09665</name>
</gene>
<proteinExistence type="predicted"/>
<comment type="caution">
    <text evidence="2">The sequence shown here is derived from an EMBL/GenBank/DDBJ whole genome shotgun (WGS) entry which is preliminary data.</text>
</comment>
<evidence type="ECO:0000313" key="3">
    <source>
        <dbReference type="Proteomes" id="UP000266482"/>
    </source>
</evidence>
<protein>
    <submittedName>
        <fullName evidence="2">DinB family protein</fullName>
    </submittedName>
</protein>
<dbReference type="InterPro" id="IPR024775">
    <property type="entry name" value="DinB-like"/>
</dbReference>
<dbReference type="InterPro" id="IPR034660">
    <property type="entry name" value="DinB/YfiT-like"/>
</dbReference>
<sequence>MDLAQRKQWNEGHKCLTDIILKPQEHDSAVKLFLQQHAWLHSSKLTPSGSVRTLEDELLDGAKEETLRQYPVRTPDTKNSIVWHLWHIARIEDMTMNVLVGNHEQILYAGGWYRKLNIGVEHSGNGMSEAEIANLSSGINISALLTYRTEVGRRTRDIISSLEPRQFKQKVEPHQISKLEELGAVKKGEKWLLEYWGNKTIAGLALMPATRHNFVHLNKSLRIKQKLQKNKA</sequence>
<dbReference type="AlphaFoldDB" id="A0A3A1UYW2"/>
<dbReference type="SUPFAM" id="SSF109854">
    <property type="entry name" value="DinB/YfiT-like putative metalloenzymes"/>
    <property type="match status" value="1"/>
</dbReference>
<dbReference type="Gene3D" id="1.20.120.450">
    <property type="entry name" value="dinb family like domain"/>
    <property type="match status" value="1"/>
</dbReference>
<keyword evidence="3" id="KW-1185">Reference proteome</keyword>
<evidence type="ECO:0000313" key="2">
    <source>
        <dbReference type="EMBL" id="RIX53678.1"/>
    </source>
</evidence>
<dbReference type="Pfam" id="PF12867">
    <property type="entry name" value="DinB_2"/>
    <property type="match status" value="1"/>
</dbReference>
<feature type="domain" description="DinB-like" evidence="1">
    <location>
        <begin position="56"/>
        <end position="174"/>
    </location>
</feature>
<dbReference type="Proteomes" id="UP000266482">
    <property type="component" value="Unassembled WGS sequence"/>
</dbReference>
<name>A0A3A1UYW2_9BACL</name>
<dbReference type="OrthoDB" id="9778466at2"/>
<evidence type="ECO:0000259" key="1">
    <source>
        <dbReference type="Pfam" id="PF12867"/>
    </source>
</evidence>